<keyword evidence="2" id="KW-1185">Reference proteome</keyword>
<evidence type="ECO:0000313" key="2">
    <source>
        <dbReference type="Proteomes" id="UP000693768"/>
    </source>
</evidence>
<gene>
    <name evidence="1" type="ORF">Molly1_4</name>
</gene>
<organism evidence="1 2">
    <name type="scientific">Maribacter phage Molly_1</name>
    <dbReference type="NCBI Taxonomy" id="2745685"/>
    <lineage>
        <taxon>Viruses</taxon>
        <taxon>Duplodnaviria</taxon>
        <taxon>Heunggongvirae</taxon>
        <taxon>Uroviricota</taxon>
        <taxon>Caudoviricetes</taxon>
        <taxon>Molycolviridae</taxon>
        <taxon>Mollyvirus</taxon>
        <taxon>Mollyvirus molly</taxon>
    </lineage>
</organism>
<name>A0A8E4UYC7_9CAUD</name>
<proteinExistence type="predicted"/>
<dbReference type="Proteomes" id="UP000693768">
    <property type="component" value="Segment"/>
</dbReference>
<accession>A0A8E4UYC7</accession>
<reference evidence="1" key="1">
    <citation type="submission" date="2020-07" db="EMBL/GenBank/DDBJ databases">
        <title>Highly diverse flavobacterial phages as mortality factor during North Sea spring blooms.</title>
        <authorList>
            <person name="Bartlau N."/>
            <person name="Wichels A."/>
            <person name="Krohne G."/>
            <person name="Adriaenssens E.M."/>
            <person name="Heins A."/>
            <person name="Fuchs B.M."/>
            <person name="Amann R."/>
            <person name="Moraru C."/>
        </authorList>
    </citation>
    <scope>NUCLEOTIDE SEQUENCE</scope>
</reference>
<sequence>MFKKLFSPAIRTLTITKTVVKPMYLAKPKISQVLSVSDVSVGDYILRKTYTVPYNNMKGAMPNGITKVLSIDSKAKLLYTKTTNGTTIKIFLSELDSHGCNTRGSESMECYYQDSYYKLTPIDQVYYE</sequence>
<evidence type="ECO:0000313" key="1">
    <source>
        <dbReference type="EMBL" id="QQO97522.1"/>
    </source>
</evidence>
<dbReference type="EMBL" id="MT732451">
    <property type="protein sequence ID" value="QQO97522.1"/>
    <property type="molecule type" value="Genomic_DNA"/>
</dbReference>
<protein>
    <submittedName>
        <fullName evidence="1">Uncharacterized protein</fullName>
    </submittedName>
</protein>